<dbReference type="Gene3D" id="3.40.50.12370">
    <property type="match status" value="1"/>
</dbReference>
<dbReference type="CDD" id="cd00293">
    <property type="entry name" value="USP-like"/>
    <property type="match status" value="1"/>
</dbReference>
<gene>
    <name evidence="3" type="ORF">ACFQZJ_10685</name>
</gene>
<accession>A0ABW3B5K8</accession>
<evidence type="ECO:0000256" key="1">
    <source>
        <dbReference type="ARBA" id="ARBA00008791"/>
    </source>
</evidence>
<dbReference type="PANTHER" id="PTHR46268:SF6">
    <property type="entry name" value="UNIVERSAL STRESS PROTEIN UP12"/>
    <property type="match status" value="1"/>
</dbReference>
<dbReference type="InterPro" id="IPR006015">
    <property type="entry name" value="Universal_stress_UspA"/>
</dbReference>
<reference evidence="4" key="1">
    <citation type="journal article" date="2019" name="Int. J. Syst. Evol. Microbiol.">
        <title>The Global Catalogue of Microorganisms (GCM) 10K type strain sequencing project: providing services to taxonomists for standard genome sequencing and annotation.</title>
        <authorList>
            <consortium name="The Broad Institute Genomics Platform"/>
            <consortium name="The Broad Institute Genome Sequencing Center for Infectious Disease"/>
            <person name="Wu L."/>
            <person name="Ma J."/>
        </authorList>
    </citation>
    <scope>NUCLEOTIDE SEQUENCE [LARGE SCALE GENOMIC DNA]</scope>
    <source>
        <strain evidence="4">CCUG 61948</strain>
    </source>
</reference>
<dbReference type="EMBL" id="JBHTHY010000006">
    <property type="protein sequence ID" value="MFD0797929.1"/>
    <property type="molecule type" value="Genomic_DNA"/>
</dbReference>
<dbReference type="SUPFAM" id="SSF52402">
    <property type="entry name" value="Adenine nucleotide alpha hydrolases-like"/>
    <property type="match status" value="1"/>
</dbReference>
<evidence type="ECO:0000313" key="3">
    <source>
        <dbReference type="EMBL" id="MFD0797929.1"/>
    </source>
</evidence>
<dbReference type="PANTHER" id="PTHR46268">
    <property type="entry name" value="STRESS RESPONSE PROTEIN NHAX"/>
    <property type="match status" value="1"/>
</dbReference>
<dbReference type="InterPro" id="IPR006016">
    <property type="entry name" value="UspA"/>
</dbReference>
<feature type="domain" description="UspA" evidence="2">
    <location>
        <begin position="1"/>
        <end position="133"/>
    </location>
</feature>
<comment type="caution">
    <text evidence="3">The sequence shown here is derived from an EMBL/GenBank/DDBJ whole genome shotgun (WGS) entry which is preliminary data.</text>
</comment>
<sequence>MKKILLPTDFSQNSENAINYAIQLFEKESCTFFLLHAYYSAPSSPITKTVMQNNLDEAVSSLQKDNKNKSYDFKGILMTDSVVNAINITFINQGIDYVVMGTQGSSALREVFLGSNTLSVIKHIDRCPVLVVPTEYHYQIPKEIMLATDYKHAFVPAELNPLTAFSKLWNSRISIVHIATQAILSDAQLANKTLLKTALDQTDYGFINLRKQDTLANTLLSFKKEDKDIALFAMMRTKHGFFDTIFREPVIKTMAFQTPIPFLVLPMLK</sequence>
<evidence type="ECO:0000259" key="2">
    <source>
        <dbReference type="Pfam" id="PF00582"/>
    </source>
</evidence>
<protein>
    <submittedName>
        <fullName evidence="3">Universal stress protein</fullName>
    </submittedName>
</protein>
<dbReference type="Pfam" id="PF00582">
    <property type="entry name" value="Usp"/>
    <property type="match status" value="1"/>
</dbReference>
<comment type="similarity">
    <text evidence="1">Belongs to the universal stress protein A family.</text>
</comment>
<proteinExistence type="inferred from homology"/>
<evidence type="ECO:0000313" key="4">
    <source>
        <dbReference type="Proteomes" id="UP001597012"/>
    </source>
</evidence>
<dbReference type="Proteomes" id="UP001597012">
    <property type="component" value="Unassembled WGS sequence"/>
</dbReference>
<keyword evidence="4" id="KW-1185">Reference proteome</keyword>
<dbReference type="RefSeq" id="WP_379934422.1">
    <property type="nucleotide sequence ID" value="NZ_JBHTHY010000006.1"/>
</dbReference>
<name>A0ABW3B5K8_9FLAO</name>
<organism evidence="3 4">
    <name type="scientific">Maribacter chungangensis</name>
    <dbReference type="NCBI Taxonomy" id="1069117"/>
    <lineage>
        <taxon>Bacteria</taxon>
        <taxon>Pseudomonadati</taxon>
        <taxon>Bacteroidota</taxon>
        <taxon>Flavobacteriia</taxon>
        <taxon>Flavobacteriales</taxon>
        <taxon>Flavobacteriaceae</taxon>
        <taxon>Maribacter</taxon>
    </lineage>
</organism>
<dbReference type="PRINTS" id="PR01438">
    <property type="entry name" value="UNVRSLSTRESS"/>
</dbReference>